<keyword evidence="4" id="KW-1185">Reference proteome</keyword>
<evidence type="ECO:0000313" key="3">
    <source>
        <dbReference type="EMBL" id="NYG01836.1"/>
    </source>
</evidence>
<dbReference type="Proteomes" id="UP000549695">
    <property type="component" value="Unassembled WGS sequence"/>
</dbReference>
<feature type="compositionally biased region" description="Basic and acidic residues" evidence="2">
    <location>
        <begin position="515"/>
        <end position="526"/>
    </location>
</feature>
<feature type="compositionally biased region" description="Low complexity" evidence="2">
    <location>
        <begin position="527"/>
        <end position="553"/>
    </location>
</feature>
<evidence type="ECO:0000313" key="4">
    <source>
        <dbReference type="Proteomes" id="UP000549695"/>
    </source>
</evidence>
<dbReference type="GeneID" id="98051898"/>
<sequence length="726" mass="71917">MEDSLRTCALQGCDAPLEPTGDVSGDRPQRRYCSAAHRLAARQVRRAAAQAAGDQRLADTLPWLREPEAVEADERVEPARRGTATRGPVVARPVASAGPDRPGPLRAPRSPLRHRRTLALIGATAVLLGGYALTTSPAVTGVPAPQDRTADQWAGQARIALAALDDKLGTLNASERTWQASAHESDRTPAAVAKLQQQRDTLLQQRAALQSQLQVYTSRQDAVDALAAAEQQLAEMDRIVADLPPATRRTPDQMAAAASLEEQRDLRARNRDACAERLAAIDDGIDRARTAPLPGDGDETEKVSDDVLALARGEDPATPEPSGVRRNPEVLAGGRETAGDRERDDVGTSGPPDPRGPLDETRPRAEGPEGASARGPGSTPGRDAGPGEKLGGAVSGAADGVAGLTGGEPGPGDGAGSGAGPGAGSGAGSGAAKKADRPEVVPASSEGPVKKVGNGVGEAAQGVGDTAESLGRGVDDVAGGLTGKKSGSGSGGSDAGSSGSSGPSDEAPARSAPAPRKDPAPREEPSPRAAASAASPPASTAPSESSGTERSGSGAQGSGGSRGSGGIVSAVAGSYVESAMGREAAAPVLAEADRQAAEQMAERSGSSGARSGGSSGSSDGSGSDSRSSGSRSSGSDSDSGSSGSRSSRSSDSGSSARSSDSGSSSSRSSGSGSSSSSDSGSSDSGSSRSSSSDGSRSSSSDSGSRSSGSSGSSGSDSDQDGGSSWY</sequence>
<feature type="compositionally biased region" description="Gly residues" evidence="2">
    <location>
        <begin position="480"/>
        <end position="494"/>
    </location>
</feature>
<dbReference type="RefSeq" id="WP_179760979.1">
    <property type="nucleotide sequence ID" value="NZ_BAAAJZ010000001.1"/>
</dbReference>
<organism evidence="3 4">
    <name type="scientific">Pseudonocardia alni</name>
    <name type="common">Amycolata alni</name>
    <dbReference type="NCBI Taxonomy" id="33907"/>
    <lineage>
        <taxon>Bacteria</taxon>
        <taxon>Bacillati</taxon>
        <taxon>Actinomycetota</taxon>
        <taxon>Actinomycetes</taxon>
        <taxon>Pseudonocardiales</taxon>
        <taxon>Pseudonocardiaceae</taxon>
        <taxon>Pseudonocardia</taxon>
    </lineage>
</organism>
<dbReference type="AlphaFoldDB" id="A0A852W7H8"/>
<feature type="compositionally biased region" description="Low complexity" evidence="2">
    <location>
        <begin position="616"/>
        <end position="726"/>
    </location>
</feature>
<dbReference type="EMBL" id="JACCCZ010000001">
    <property type="protein sequence ID" value="NYG01836.1"/>
    <property type="molecule type" value="Genomic_DNA"/>
</dbReference>
<feature type="compositionally biased region" description="Low complexity" evidence="2">
    <location>
        <begin position="495"/>
        <end position="504"/>
    </location>
</feature>
<name>A0A852W7H8_PSEA5</name>
<feature type="region of interest" description="Disordered" evidence="2">
    <location>
        <begin position="590"/>
        <end position="726"/>
    </location>
</feature>
<feature type="compositionally biased region" description="Basic and acidic residues" evidence="2">
    <location>
        <begin position="337"/>
        <end position="346"/>
    </location>
</feature>
<feature type="compositionally biased region" description="Basic and acidic residues" evidence="2">
    <location>
        <begin position="356"/>
        <end position="367"/>
    </location>
</feature>
<feature type="region of interest" description="Disordered" evidence="2">
    <location>
        <begin position="312"/>
        <end position="567"/>
    </location>
</feature>
<feature type="compositionally biased region" description="Gly residues" evidence="2">
    <location>
        <begin position="554"/>
        <end position="566"/>
    </location>
</feature>
<feature type="compositionally biased region" description="Gly residues" evidence="2">
    <location>
        <begin position="403"/>
        <end position="429"/>
    </location>
</feature>
<evidence type="ECO:0000256" key="2">
    <source>
        <dbReference type="SAM" id="MobiDB-lite"/>
    </source>
</evidence>
<comment type="caution">
    <text evidence="3">The sequence shown here is derived from an EMBL/GenBank/DDBJ whole genome shotgun (WGS) entry which is preliminary data.</text>
</comment>
<accession>A0A852W7H8</accession>
<reference evidence="3 4" key="1">
    <citation type="submission" date="2020-07" db="EMBL/GenBank/DDBJ databases">
        <title>Sequencing the genomes of 1000 actinobacteria strains.</title>
        <authorList>
            <person name="Klenk H.-P."/>
        </authorList>
    </citation>
    <scope>NUCLEOTIDE SEQUENCE [LARGE SCALE GENOMIC DNA]</scope>
    <source>
        <strain evidence="3 4">DSM 44749</strain>
    </source>
</reference>
<keyword evidence="1" id="KW-0175">Coiled coil</keyword>
<feature type="coiled-coil region" evidence="1">
    <location>
        <begin position="192"/>
        <end position="239"/>
    </location>
</feature>
<proteinExistence type="predicted"/>
<evidence type="ECO:0000256" key="1">
    <source>
        <dbReference type="SAM" id="Coils"/>
    </source>
</evidence>
<gene>
    <name evidence="3" type="ORF">HDA37_002121</name>
</gene>
<protein>
    <submittedName>
        <fullName evidence="3">Uncharacterized protein</fullName>
    </submittedName>
</protein>